<reference evidence="2 3" key="1">
    <citation type="submission" date="2017-06" db="EMBL/GenBank/DDBJ databases">
        <title>Description of Avrilella dinanensis gen. nov. sp. nov.</title>
        <authorList>
            <person name="Leyer C."/>
            <person name="Sassi M."/>
            <person name="Minet J."/>
            <person name="Kayal S."/>
            <person name="Cattoir V."/>
        </authorList>
    </citation>
    <scope>NUCLEOTIDE SEQUENCE [LARGE SCALE GENOMIC DNA]</scope>
    <source>
        <strain evidence="2 3">UR159</strain>
    </source>
</reference>
<gene>
    <name evidence="2" type="ORF">CDL10_06315</name>
</gene>
<proteinExistence type="predicted"/>
<dbReference type="Proteomes" id="UP000231960">
    <property type="component" value="Unassembled WGS sequence"/>
</dbReference>
<dbReference type="RefSeq" id="WP_100677743.1">
    <property type="nucleotide sequence ID" value="NZ_NIPO01000001.1"/>
</dbReference>
<dbReference type="InterPro" id="IPR003431">
    <property type="entry name" value="B-propeller_Phytase"/>
</dbReference>
<comment type="caution">
    <text evidence="2">The sequence shown here is derived from an EMBL/GenBank/DDBJ whole genome shotgun (WGS) entry which is preliminary data.</text>
</comment>
<dbReference type="Gene3D" id="2.120.10.30">
    <property type="entry name" value="TolB, C-terminal domain"/>
    <property type="match status" value="1"/>
</dbReference>
<evidence type="ECO:0000313" key="3">
    <source>
        <dbReference type="Proteomes" id="UP000231960"/>
    </source>
</evidence>
<protein>
    <submittedName>
        <fullName evidence="2">3-phytase</fullName>
    </submittedName>
</protein>
<name>A0A2M9R5P7_9FLAO</name>
<dbReference type="AlphaFoldDB" id="A0A2M9R5P7"/>
<dbReference type="EMBL" id="NIPO01000001">
    <property type="protein sequence ID" value="PJR04180.1"/>
    <property type="molecule type" value="Genomic_DNA"/>
</dbReference>
<organism evidence="2 3">
    <name type="scientific">Avrilella dinanensis</name>
    <dbReference type="NCBI Taxonomy" id="2008672"/>
    <lineage>
        <taxon>Bacteria</taxon>
        <taxon>Pseudomonadati</taxon>
        <taxon>Bacteroidota</taxon>
        <taxon>Flavobacteriia</taxon>
        <taxon>Flavobacteriales</taxon>
        <taxon>Flavobacteriaceae</taxon>
        <taxon>Avrilella</taxon>
    </lineage>
</organism>
<evidence type="ECO:0000259" key="1">
    <source>
        <dbReference type="PROSITE" id="PS51662"/>
    </source>
</evidence>
<dbReference type="PROSITE" id="PS51257">
    <property type="entry name" value="PROKAR_LIPOPROTEIN"/>
    <property type="match status" value="1"/>
</dbReference>
<keyword evidence="3" id="KW-1185">Reference proteome</keyword>
<accession>A0A2M9R5P7</accession>
<dbReference type="PROSITE" id="PS51662">
    <property type="entry name" value="BP_PHYTASE"/>
    <property type="match status" value="1"/>
</dbReference>
<sequence length="353" mass="39249">MKKSFFIISTSLLLIGCGDKLAPVAENAVQPTVTTEQTPNDTDDPAIWVNPVQPEKSLILGTDKEEKTGGLYAYNLQGEIVNKVYPMDRPNNVDVTYGFLLNGTATDIAVVTERMTNKVRIFSLPDLNPIDNGGLDVFEGEELRAPMGIATYQNPANGKTYIIVGRKDGNSEEYLFQYELMEKDGYITGKLVRKFGKYSGKKEIEAIAVDNELGYVYYSDETAGVRKYYADPDKGNTELTFFAQNDAKRDHEGIALYKKDAKTGYILVSDQQANNFLVYKREGESANPHEHKLIARIPVSTIECDGADAVNVNLGKGFENGIFVAMSNGRVFQFYDWNIISEAIETFRVSASE</sequence>
<dbReference type="InterPro" id="IPR011042">
    <property type="entry name" value="6-blade_b-propeller_TolB-like"/>
</dbReference>
<dbReference type="GO" id="GO:0016158">
    <property type="term" value="F:inositol hexakisphosphate 3-phosphatase activity"/>
    <property type="evidence" value="ECO:0007669"/>
    <property type="project" value="InterPro"/>
</dbReference>
<dbReference type="SUPFAM" id="SSF50956">
    <property type="entry name" value="Thermostable phytase (3-phytase)"/>
    <property type="match status" value="1"/>
</dbReference>
<dbReference type="OrthoDB" id="8696437at2"/>
<dbReference type="Pfam" id="PF02333">
    <property type="entry name" value="Phytase"/>
    <property type="match status" value="1"/>
</dbReference>
<evidence type="ECO:0000313" key="2">
    <source>
        <dbReference type="EMBL" id="PJR04180.1"/>
    </source>
</evidence>
<feature type="domain" description="BPP" evidence="1">
    <location>
        <begin position="19"/>
        <end position="344"/>
    </location>
</feature>